<feature type="compositionally biased region" description="Gly residues" evidence="10">
    <location>
        <begin position="183"/>
        <end position="197"/>
    </location>
</feature>
<comment type="subcellular location">
    <subcellularLocation>
        <location evidence="7">Cytoplasm</location>
    </subcellularLocation>
</comment>
<feature type="compositionally biased region" description="Low complexity" evidence="10">
    <location>
        <begin position="53"/>
        <end position="92"/>
    </location>
</feature>
<gene>
    <name evidence="7 12" type="primary">infB</name>
    <name evidence="12" type="ORF">OJF2_15330</name>
</gene>
<dbReference type="SUPFAM" id="SSF50447">
    <property type="entry name" value="Translation proteins"/>
    <property type="match status" value="2"/>
</dbReference>
<evidence type="ECO:0000256" key="6">
    <source>
        <dbReference type="ARBA" id="ARBA00023134"/>
    </source>
</evidence>
<feature type="compositionally biased region" description="Pro residues" evidence="10">
    <location>
        <begin position="93"/>
        <end position="111"/>
    </location>
</feature>
<dbReference type="CDD" id="cd03702">
    <property type="entry name" value="IF2_mtIF2_II"/>
    <property type="match status" value="1"/>
</dbReference>
<evidence type="ECO:0000256" key="3">
    <source>
        <dbReference type="ARBA" id="ARBA00022540"/>
    </source>
</evidence>
<comment type="function">
    <text evidence="7 8">One of the essential components for the initiation of protein synthesis. Protects formylmethionyl-tRNA from spontaneous hydrolysis and promotes its binding to the 30S ribosomal subunits. Also involved in the hydrolysis of GTP during the formation of the 70S ribosomal complex.</text>
</comment>
<dbReference type="GO" id="GO:0003924">
    <property type="term" value="F:GTPase activity"/>
    <property type="evidence" value="ECO:0007669"/>
    <property type="project" value="UniProtKB-UniRule"/>
</dbReference>
<feature type="coiled-coil region" evidence="9">
    <location>
        <begin position="845"/>
        <end position="895"/>
    </location>
</feature>
<dbReference type="Pfam" id="PF04760">
    <property type="entry name" value="IF2_N"/>
    <property type="match status" value="1"/>
</dbReference>
<feature type="compositionally biased region" description="Pro residues" evidence="10">
    <location>
        <begin position="210"/>
        <end position="228"/>
    </location>
</feature>
<feature type="compositionally biased region" description="Low complexity" evidence="10">
    <location>
        <begin position="112"/>
        <end position="130"/>
    </location>
</feature>
<keyword evidence="4 7" id="KW-0547">Nucleotide-binding</keyword>
<evidence type="ECO:0000313" key="12">
    <source>
        <dbReference type="EMBL" id="QEH33037.1"/>
    </source>
</evidence>
<dbReference type="PROSITE" id="PS51722">
    <property type="entry name" value="G_TR_2"/>
    <property type="match status" value="1"/>
</dbReference>
<dbReference type="PROSITE" id="PS01176">
    <property type="entry name" value="IF2"/>
    <property type="match status" value="1"/>
</dbReference>
<dbReference type="InterPro" id="IPR053905">
    <property type="entry name" value="EF-G-like_DII"/>
</dbReference>
<feature type="binding site" evidence="7">
    <location>
        <begin position="575"/>
        <end position="582"/>
    </location>
    <ligand>
        <name>GTP</name>
        <dbReference type="ChEBI" id="CHEBI:37565"/>
    </ligand>
</feature>
<keyword evidence="7" id="KW-0963">Cytoplasm</keyword>
<dbReference type="HAMAP" id="MF_00100_B">
    <property type="entry name" value="IF_2_B"/>
    <property type="match status" value="1"/>
</dbReference>
<comment type="similarity">
    <text evidence="1 7 8">Belongs to the TRAFAC class translation factor GTPase superfamily. Classic translation factor GTPase family. IF-2 subfamily.</text>
</comment>
<dbReference type="FunFam" id="3.40.50.10050:FF:000001">
    <property type="entry name" value="Translation initiation factor IF-2"/>
    <property type="match status" value="1"/>
</dbReference>
<feature type="compositionally biased region" description="Basic and acidic residues" evidence="10">
    <location>
        <begin position="321"/>
        <end position="334"/>
    </location>
</feature>
<dbReference type="Proteomes" id="UP000324233">
    <property type="component" value="Chromosome"/>
</dbReference>
<evidence type="ECO:0000256" key="8">
    <source>
        <dbReference type="RuleBase" id="RU000644"/>
    </source>
</evidence>
<dbReference type="PANTHER" id="PTHR43381">
    <property type="entry name" value="TRANSLATION INITIATION FACTOR IF-2-RELATED"/>
    <property type="match status" value="1"/>
</dbReference>
<evidence type="ECO:0000259" key="11">
    <source>
        <dbReference type="PROSITE" id="PS51722"/>
    </source>
</evidence>
<evidence type="ECO:0000313" key="13">
    <source>
        <dbReference type="Proteomes" id="UP000324233"/>
    </source>
</evidence>
<dbReference type="FunFam" id="3.40.50.300:FF:000019">
    <property type="entry name" value="Translation initiation factor IF-2"/>
    <property type="match status" value="1"/>
</dbReference>
<dbReference type="InterPro" id="IPR005225">
    <property type="entry name" value="Small_GTP-bd"/>
</dbReference>
<dbReference type="NCBIfam" id="TIGR00231">
    <property type="entry name" value="small_GTP"/>
    <property type="match status" value="1"/>
</dbReference>
<dbReference type="InterPro" id="IPR000795">
    <property type="entry name" value="T_Tr_GTP-bd_dom"/>
</dbReference>
<evidence type="ECO:0000256" key="9">
    <source>
        <dbReference type="SAM" id="Coils"/>
    </source>
</evidence>
<dbReference type="SUPFAM" id="SSF52540">
    <property type="entry name" value="P-loop containing nucleoside triphosphate hydrolases"/>
    <property type="match status" value="1"/>
</dbReference>
<dbReference type="KEGG" id="agv:OJF2_15330"/>
<dbReference type="GO" id="GO:0003743">
    <property type="term" value="F:translation initiation factor activity"/>
    <property type="evidence" value="ECO:0007669"/>
    <property type="project" value="UniProtKB-UniRule"/>
</dbReference>
<dbReference type="SUPFAM" id="SSF52156">
    <property type="entry name" value="Initiation factor IF2/eIF5b, domain 3"/>
    <property type="match status" value="1"/>
</dbReference>
<organism evidence="12 13">
    <name type="scientific">Aquisphaera giovannonii</name>
    <dbReference type="NCBI Taxonomy" id="406548"/>
    <lineage>
        <taxon>Bacteria</taxon>
        <taxon>Pseudomonadati</taxon>
        <taxon>Planctomycetota</taxon>
        <taxon>Planctomycetia</taxon>
        <taxon>Isosphaerales</taxon>
        <taxon>Isosphaeraceae</taxon>
        <taxon>Aquisphaera</taxon>
    </lineage>
</organism>
<dbReference type="GO" id="GO:0005525">
    <property type="term" value="F:GTP binding"/>
    <property type="evidence" value="ECO:0007669"/>
    <property type="project" value="UniProtKB-KW"/>
</dbReference>
<dbReference type="EMBL" id="CP042997">
    <property type="protein sequence ID" value="QEH33037.1"/>
    <property type="molecule type" value="Genomic_DNA"/>
</dbReference>
<feature type="compositionally biased region" description="Basic residues" evidence="10">
    <location>
        <begin position="461"/>
        <end position="473"/>
    </location>
</feature>
<feature type="region of interest" description="Disordered" evidence="10">
    <location>
        <begin position="48"/>
        <end position="483"/>
    </location>
</feature>
<dbReference type="PANTHER" id="PTHR43381:SF5">
    <property type="entry name" value="TR-TYPE G DOMAIN-CONTAINING PROTEIN"/>
    <property type="match status" value="1"/>
</dbReference>
<dbReference type="Gene3D" id="3.40.50.300">
    <property type="entry name" value="P-loop containing nucleotide triphosphate hydrolases"/>
    <property type="match status" value="1"/>
</dbReference>
<keyword evidence="3 7" id="KW-0396">Initiation factor</keyword>
<keyword evidence="6 7" id="KW-0342">GTP-binding</keyword>
<evidence type="ECO:0000256" key="7">
    <source>
        <dbReference type="HAMAP-Rule" id="MF_00100"/>
    </source>
</evidence>
<dbReference type="InterPro" id="IPR015760">
    <property type="entry name" value="TIF_IF2"/>
</dbReference>
<dbReference type="NCBIfam" id="TIGR00487">
    <property type="entry name" value="IF-2"/>
    <property type="match status" value="1"/>
</dbReference>
<dbReference type="GO" id="GO:0005829">
    <property type="term" value="C:cytosol"/>
    <property type="evidence" value="ECO:0007669"/>
    <property type="project" value="TreeGrafter"/>
</dbReference>
<dbReference type="CDD" id="cd01887">
    <property type="entry name" value="IF2_eIF5B"/>
    <property type="match status" value="1"/>
</dbReference>
<reference evidence="12 13" key="1">
    <citation type="submission" date="2019-08" db="EMBL/GenBank/DDBJ databases">
        <title>Deep-cultivation of Planctomycetes and their phenomic and genomic characterization uncovers novel biology.</title>
        <authorList>
            <person name="Wiegand S."/>
            <person name="Jogler M."/>
            <person name="Boedeker C."/>
            <person name="Pinto D."/>
            <person name="Vollmers J."/>
            <person name="Rivas-Marin E."/>
            <person name="Kohn T."/>
            <person name="Peeters S.H."/>
            <person name="Heuer A."/>
            <person name="Rast P."/>
            <person name="Oberbeckmann S."/>
            <person name="Bunk B."/>
            <person name="Jeske O."/>
            <person name="Meyerdierks A."/>
            <person name="Storesund J.E."/>
            <person name="Kallscheuer N."/>
            <person name="Luecker S."/>
            <person name="Lage O.M."/>
            <person name="Pohl T."/>
            <person name="Merkel B.J."/>
            <person name="Hornburger P."/>
            <person name="Mueller R.-W."/>
            <person name="Bruemmer F."/>
            <person name="Labrenz M."/>
            <person name="Spormann A.M."/>
            <person name="Op den Camp H."/>
            <person name="Overmann J."/>
            <person name="Amann R."/>
            <person name="Jetten M.S.M."/>
            <person name="Mascher T."/>
            <person name="Medema M.H."/>
            <person name="Devos D.P."/>
            <person name="Kaster A.-K."/>
            <person name="Ovreas L."/>
            <person name="Rohde M."/>
            <person name="Galperin M.Y."/>
            <person name="Jogler C."/>
        </authorList>
    </citation>
    <scope>NUCLEOTIDE SEQUENCE [LARGE SCALE GENOMIC DNA]</scope>
    <source>
        <strain evidence="12 13">OJF2</strain>
    </source>
</reference>
<sequence length="1070" mass="112462">MSTRVHELAKELGLKSQDLLERIQKWGLDVKESVLASLDPSTVERIRELMKQSPAPAAGAGAAKPAPAVAPSPNATNAAAAKPTPRPVASAPASPPASAPTTAPPRAPAPAPAVGAAGARPTAPADAVATPPAPAAGPAPAPASPPPPAAPRPASTPSPAATPAGPPQPARTVPLSSPPLARSGGGFTGSRPGGGPLAGHTPHRGTGPRPGGPPSEPRPIRPQGPSPSYPAHDAGGVPGSQPLKRSDYMSSAGIRPPVQRGPSASSPAGAPPRRPGDEPAADRDRRDGPRRPLPPVAAPQAPVQRSSVAGRPTGPAPQEAKSQRPEKRMTREEILNLMRTGQLGAFPGAPPAGPGARPGAPGVRMPGAPGSGAGRAPGAPGLRPGQPAVRMPGPPGSSPAPIAPPAIVEEEDDRKGKARVGSSADRAGRRARRTERATDRRVSSPQPASALLNDDDDGRRSRGRRGSHRHAHRSAVAPTRKSHVQIEPPISVRTLSEEIGIKANELLRKLMGMGEMATINTTLDEDLASMLAMEFGVELEVVRARTAEDDLLDSLAPQEDEEHLSPRPPVITILGHVDHGKTSLLDRIRKANVVDSESGGITQHIGAYQVEYNGKPITFVDTPGHEAFTAMRARGANVTDIVVLVVAADDGVMPQTIEAIAHAKAAEVPIVVALNKIDLPNVDTPSNVNKIYGELAQQGLNPVEWGGDIEIVKTSTVTGQGVPDLLSTLETIAELHDLKADPDRPARGTCLEASLSEGRGVLATVLVQEGTLKVGDVLVCGDGFGRVRALFNDRGRPIEQAGPSTPVEISGLDVVPTAGENFGVIDDVGRAREIAETRRGRAREAAQAERQTVTLENLYNRMAEQKVKTLNLIIKADVQGSIEALTKELEKLENNEVPIRILLKGVGGITESDILLADASQAIVIGFRVAPEDRAITQADEKKIEIRRYDIIYQVTDDIKKAVEGMLVPEVKEVHLGRAVVRQVFRISKVGAVAGCFVTQGTIERSAKVRLIREGREVYKGAIDALKRFKDDVKEVPQNFECGIKITNYDDVKPDDVIEAYRVDVIRRTL</sequence>
<dbReference type="Gene3D" id="2.40.30.10">
    <property type="entry name" value="Translation factors"/>
    <property type="match status" value="2"/>
</dbReference>
<dbReference type="Gene3D" id="1.10.10.2480">
    <property type="match status" value="1"/>
</dbReference>
<dbReference type="Pfam" id="PF00009">
    <property type="entry name" value="GTP_EFTU"/>
    <property type="match status" value="1"/>
</dbReference>
<feature type="binding site" evidence="7">
    <location>
        <begin position="621"/>
        <end position="625"/>
    </location>
    <ligand>
        <name>GTP</name>
        <dbReference type="ChEBI" id="CHEBI:37565"/>
    </ligand>
</feature>
<dbReference type="CDD" id="cd03692">
    <property type="entry name" value="mtIF2_IVc"/>
    <property type="match status" value="1"/>
</dbReference>
<dbReference type="Pfam" id="PF22042">
    <property type="entry name" value="EF-G_D2"/>
    <property type="match status" value="1"/>
</dbReference>
<name>A0A5B9VYG6_9BACT</name>
<dbReference type="InterPro" id="IPR009000">
    <property type="entry name" value="Transl_B-barrel_sf"/>
</dbReference>
<dbReference type="InterPro" id="IPR023115">
    <property type="entry name" value="TIF_IF2_dom3"/>
</dbReference>
<keyword evidence="5 7" id="KW-0648">Protein biosynthesis</keyword>
<keyword evidence="13" id="KW-1185">Reference proteome</keyword>
<feature type="binding site" evidence="7">
    <location>
        <begin position="675"/>
        <end position="678"/>
    </location>
    <ligand>
        <name>GTP</name>
        <dbReference type="ChEBI" id="CHEBI:37565"/>
    </ligand>
</feature>
<dbReference type="Pfam" id="PF11987">
    <property type="entry name" value="IF-2"/>
    <property type="match status" value="1"/>
</dbReference>
<feature type="compositionally biased region" description="Pro residues" evidence="10">
    <location>
        <begin position="392"/>
        <end position="404"/>
    </location>
</feature>
<evidence type="ECO:0000256" key="10">
    <source>
        <dbReference type="SAM" id="MobiDB-lite"/>
    </source>
</evidence>
<proteinExistence type="inferred from homology"/>
<dbReference type="InterPro" id="IPR044145">
    <property type="entry name" value="IF2_II"/>
</dbReference>
<protein>
    <recommendedName>
        <fullName evidence="2 7">Translation initiation factor IF-2</fullName>
    </recommendedName>
</protein>
<feature type="compositionally biased region" description="Basic and acidic residues" evidence="10">
    <location>
        <begin position="274"/>
        <end position="290"/>
    </location>
</feature>
<dbReference type="Gene3D" id="3.40.50.10050">
    <property type="entry name" value="Translation initiation factor IF- 2, domain 3"/>
    <property type="match status" value="1"/>
</dbReference>
<comment type="caution">
    <text evidence="7">Lacks conserved residue(s) required for the propagation of feature annotation.</text>
</comment>
<dbReference type="InterPro" id="IPR006847">
    <property type="entry name" value="IF2_N"/>
</dbReference>
<evidence type="ECO:0000256" key="2">
    <source>
        <dbReference type="ARBA" id="ARBA00020675"/>
    </source>
</evidence>
<feature type="compositionally biased region" description="Low complexity" evidence="10">
    <location>
        <begin position="376"/>
        <end position="388"/>
    </location>
</feature>
<evidence type="ECO:0000256" key="5">
    <source>
        <dbReference type="ARBA" id="ARBA00022917"/>
    </source>
</evidence>
<dbReference type="RefSeq" id="WP_168221663.1">
    <property type="nucleotide sequence ID" value="NZ_CP042997.1"/>
</dbReference>
<dbReference type="InterPro" id="IPR036925">
    <property type="entry name" value="TIF_IF2_dom3_sf"/>
</dbReference>
<dbReference type="InterPro" id="IPR000178">
    <property type="entry name" value="TF_IF2_bacterial-like"/>
</dbReference>
<feature type="domain" description="Tr-type G" evidence="11">
    <location>
        <begin position="566"/>
        <end position="739"/>
    </location>
</feature>
<evidence type="ECO:0000256" key="4">
    <source>
        <dbReference type="ARBA" id="ARBA00022741"/>
    </source>
</evidence>
<feature type="compositionally biased region" description="Pro residues" evidence="10">
    <location>
        <begin position="131"/>
        <end position="156"/>
    </location>
</feature>
<dbReference type="FunFam" id="2.40.30.10:FF:000008">
    <property type="entry name" value="Translation initiation factor IF-2"/>
    <property type="match status" value="1"/>
</dbReference>
<dbReference type="FunFam" id="2.40.30.10:FF:000007">
    <property type="entry name" value="Translation initiation factor IF-2"/>
    <property type="match status" value="1"/>
</dbReference>
<evidence type="ECO:0000256" key="1">
    <source>
        <dbReference type="ARBA" id="ARBA00007733"/>
    </source>
</evidence>
<accession>A0A5B9VYG6</accession>
<feature type="compositionally biased region" description="Low complexity" evidence="10">
    <location>
        <begin position="354"/>
        <end position="368"/>
    </location>
</feature>
<dbReference type="AlphaFoldDB" id="A0A5B9VYG6"/>
<dbReference type="InterPro" id="IPR027417">
    <property type="entry name" value="P-loop_NTPase"/>
</dbReference>
<keyword evidence="9" id="KW-0175">Coiled coil</keyword>